<proteinExistence type="predicted"/>
<dbReference type="AlphaFoldDB" id="A0A645FY22"/>
<dbReference type="EMBL" id="VSSQ01066878">
    <property type="protein sequence ID" value="MPN19335.1"/>
    <property type="molecule type" value="Genomic_DNA"/>
</dbReference>
<accession>A0A645FY22</accession>
<gene>
    <name evidence="1" type="ORF">SDC9_166703</name>
</gene>
<name>A0A645FY22_9ZZZZ</name>
<organism evidence="1">
    <name type="scientific">bioreactor metagenome</name>
    <dbReference type="NCBI Taxonomy" id="1076179"/>
    <lineage>
        <taxon>unclassified sequences</taxon>
        <taxon>metagenomes</taxon>
        <taxon>ecological metagenomes</taxon>
    </lineage>
</organism>
<reference evidence="1" key="1">
    <citation type="submission" date="2019-08" db="EMBL/GenBank/DDBJ databases">
        <authorList>
            <person name="Kucharzyk K."/>
            <person name="Murdoch R.W."/>
            <person name="Higgins S."/>
            <person name="Loffler F."/>
        </authorList>
    </citation>
    <scope>NUCLEOTIDE SEQUENCE</scope>
</reference>
<sequence length="88" mass="9621">MVEEAVVLVVRDEQGRLAPDIGIAGERVQHLGDVPRAEVRRPIRVLAEGFRRRDPADRRELAGRHVRAEELEVVLAVAGLGATACAFS</sequence>
<protein>
    <submittedName>
        <fullName evidence="1">Uncharacterized protein</fullName>
    </submittedName>
</protein>
<evidence type="ECO:0000313" key="1">
    <source>
        <dbReference type="EMBL" id="MPN19335.1"/>
    </source>
</evidence>
<comment type="caution">
    <text evidence="1">The sequence shown here is derived from an EMBL/GenBank/DDBJ whole genome shotgun (WGS) entry which is preliminary data.</text>
</comment>